<accession>A0ACB9J6E7</accession>
<proteinExistence type="predicted"/>
<gene>
    <name evidence="1" type="ORF">L1987_14806</name>
</gene>
<comment type="caution">
    <text evidence="1">The sequence shown here is derived from an EMBL/GenBank/DDBJ whole genome shotgun (WGS) entry which is preliminary data.</text>
</comment>
<keyword evidence="2" id="KW-1185">Reference proteome</keyword>
<organism evidence="1 2">
    <name type="scientific">Smallanthus sonchifolius</name>
    <dbReference type="NCBI Taxonomy" id="185202"/>
    <lineage>
        <taxon>Eukaryota</taxon>
        <taxon>Viridiplantae</taxon>
        <taxon>Streptophyta</taxon>
        <taxon>Embryophyta</taxon>
        <taxon>Tracheophyta</taxon>
        <taxon>Spermatophyta</taxon>
        <taxon>Magnoliopsida</taxon>
        <taxon>eudicotyledons</taxon>
        <taxon>Gunneridae</taxon>
        <taxon>Pentapetalae</taxon>
        <taxon>asterids</taxon>
        <taxon>campanulids</taxon>
        <taxon>Asterales</taxon>
        <taxon>Asteraceae</taxon>
        <taxon>Asteroideae</taxon>
        <taxon>Heliantheae alliance</taxon>
        <taxon>Millerieae</taxon>
        <taxon>Smallanthus</taxon>
    </lineage>
</organism>
<reference evidence="2" key="1">
    <citation type="journal article" date="2022" name="Mol. Ecol. Resour.">
        <title>The genomes of chicory, endive, great burdock and yacon provide insights into Asteraceae palaeo-polyploidization history and plant inulin production.</title>
        <authorList>
            <person name="Fan W."/>
            <person name="Wang S."/>
            <person name="Wang H."/>
            <person name="Wang A."/>
            <person name="Jiang F."/>
            <person name="Liu H."/>
            <person name="Zhao H."/>
            <person name="Xu D."/>
            <person name="Zhang Y."/>
        </authorList>
    </citation>
    <scope>NUCLEOTIDE SEQUENCE [LARGE SCALE GENOMIC DNA]</scope>
    <source>
        <strain evidence="2">cv. Yunnan</strain>
    </source>
</reference>
<dbReference type="Proteomes" id="UP001056120">
    <property type="component" value="Linkage Group LG05"/>
</dbReference>
<evidence type="ECO:0000313" key="1">
    <source>
        <dbReference type="EMBL" id="KAI3815150.1"/>
    </source>
</evidence>
<sequence>MMRLLFFAFSLILYEDFVFTQSAKLNPDFCLYARILDFGLHSPNSTQEDLWKQAFSCFGDRGVNLRSAKVCELGLLSYKAKHGNEFDSRNYPFKKESVKAQGVVNWSCSNMGDPNGSIPTPQLVSKQKGGKYGVADVWRRCIGTCGETYLIYLPVFLCIFFFR</sequence>
<protein>
    <submittedName>
        <fullName evidence="1">Uncharacterized protein</fullName>
    </submittedName>
</protein>
<reference evidence="1 2" key="2">
    <citation type="journal article" date="2022" name="Mol. Ecol. Resour.">
        <title>The genomes of chicory, endive, great burdock and yacon provide insights into Asteraceae paleo-polyploidization history and plant inulin production.</title>
        <authorList>
            <person name="Fan W."/>
            <person name="Wang S."/>
            <person name="Wang H."/>
            <person name="Wang A."/>
            <person name="Jiang F."/>
            <person name="Liu H."/>
            <person name="Zhao H."/>
            <person name="Xu D."/>
            <person name="Zhang Y."/>
        </authorList>
    </citation>
    <scope>NUCLEOTIDE SEQUENCE [LARGE SCALE GENOMIC DNA]</scope>
    <source>
        <strain evidence="2">cv. Yunnan</strain>
        <tissue evidence="1">Leaves</tissue>
    </source>
</reference>
<name>A0ACB9J6E7_9ASTR</name>
<dbReference type="EMBL" id="CM042022">
    <property type="protein sequence ID" value="KAI3815150.1"/>
    <property type="molecule type" value="Genomic_DNA"/>
</dbReference>
<evidence type="ECO:0000313" key="2">
    <source>
        <dbReference type="Proteomes" id="UP001056120"/>
    </source>
</evidence>